<dbReference type="EMBL" id="CADEPM010000004">
    <property type="protein sequence ID" value="CAB3404863.1"/>
    <property type="molecule type" value="Genomic_DNA"/>
</dbReference>
<comment type="caution">
    <text evidence="2">The sequence shown here is derived from an EMBL/GenBank/DDBJ whole genome shotgun (WGS) entry which is preliminary data.</text>
</comment>
<organism evidence="2 3">
    <name type="scientific">Caenorhabditis bovis</name>
    <dbReference type="NCBI Taxonomy" id="2654633"/>
    <lineage>
        <taxon>Eukaryota</taxon>
        <taxon>Metazoa</taxon>
        <taxon>Ecdysozoa</taxon>
        <taxon>Nematoda</taxon>
        <taxon>Chromadorea</taxon>
        <taxon>Rhabditida</taxon>
        <taxon>Rhabditina</taxon>
        <taxon>Rhabditomorpha</taxon>
        <taxon>Rhabditoidea</taxon>
        <taxon>Rhabditidae</taxon>
        <taxon>Peloderinae</taxon>
        <taxon>Caenorhabditis</taxon>
    </lineage>
</organism>
<accession>A0A8S1EYN3</accession>
<proteinExistence type="predicted"/>
<reference evidence="2 3" key="1">
    <citation type="submission" date="2020-04" db="EMBL/GenBank/DDBJ databases">
        <authorList>
            <person name="Laetsch R D."/>
            <person name="Stevens L."/>
            <person name="Kumar S."/>
            <person name="Blaxter L. M."/>
        </authorList>
    </citation>
    <scope>NUCLEOTIDE SEQUENCE [LARGE SCALE GENOMIC DNA]</scope>
</reference>
<dbReference type="PANTHER" id="PTHR35014">
    <property type="entry name" value="INFECTION RESPONSE PROTEIN-RELATED"/>
    <property type="match status" value="1"/>
</dbReference>
<evidence type="ECO:0000313" key="2">
    <source>
        <dbReference type="EMBL" id="CAB3404863.1"/>
    </source>
</evidence>
<evidence type="ECO:0000256" key="1">
    <source>
        <dbReference type="SAM" id="SignalP"/>
    </source>
</evidence>
<evidence type="ECO:0000313" key="3">
    <source>
        <dbReference type="Proteomes" id="UP000494206"/>
    </source>
</evidence>
<protein>
    <recommendedName>
        <fullName evidence="4">DUF19 domain-containing protein</fullName>
    </recommendedName>
</protein>
<feature type="chain" id="PRO_5035948813" description="DUF19 domain-containing protein" evidence="1">
    <location>
        <begin position="19"/>
        <end position="236"/>
    </location>
</feature>
<dbReference type="OrthoDB" id="5803741at2759"/>
<dbReference type="AlphaFoldDB" id="A0A8S1EYN3"/>
<evidence type="ECO:0008006" key="4">
    <source>
        <dbReference type="Google" id="ProtNLM"/>
    </source>
</evidence>
<name>A0A8S1EYN3_9PELO</name>
<keyword evidence="3" id="KW-1185">Reference proteome</keyword>
<gene>
    <name evidence="2" type="ORF">CBOVIS_LOCUS7127</name>
</gene>
<dbReference type="PANTHER" id="PTHR35014:SF2">
    <property type="entry name" value="NEMATODE SPECIFIC PEPTIDE FAMILY"/>
    <property type="match status" value="1"/>
</dbReference>
<dbReference type="Proteomes" id="UP000494206">
    <property type="component" value="Unassembled WGS sequence"/>
</dbReference>
<keyword evidence="1" id="KW-0732">Signal</keyword>
<feature type="signal peptide" evidence="1">
    <location>
        <begin position="1"/>
        <end position="18"/>
    </location>
</feature>
<sequence length="236" mass="26915">MVVMIVLLIFIKPHLTFSFDSGGLVKPTVKGNPAVLHNCTDDQDSIMQQCYLDLFSAYGMNFTSLPGGSEDPFSKIRYDNVNMCKNFANLMECHSDVIDNCLNFNTFYVILKTDDDADYYISQTAFLKFYCDYGRDFINYYECMQRIEDDVLANTIYTECTVLEVGSCGSVSLSTQCESAVVRKTCSDSTVHSYCQYQKILMGMTGWNHCDYMPCINNSFKSHYLLFLMLLISMCL</sequence>